<feature type="region of interest" description="Disordered" evidence="2">
    <location>
        <begin position="246"/>
        <end position="277"/>
    </location>
</feature>
<dbReference type="FunCoup" id="I2GZ02">
    <property type="interactions" value="43"/>
</dbReference>
<dbReference type="Proteomes" id="UP000002866">
    <property type="component" value="Chromosome 2"/>
</dbReference>
<dbReference type="RefSeq" id="XP_004178873.1">
    <property type="nucleotide sequence ID" value="XM_004178825.1"/>
</dbReference>
<dbReference type="InParanoid" id="I2GZ02"/>
<dbReference type="EMBL" id="HE806317">
    <property type="protein sequence ID" value="CCH59354.1"/>
    <property type="molecule type" value="Genomic_DNA"/>
</dbReference>
<proteinExistence type="predicted"/>
<dbReference type="KEGG" id="tbl:TBLA_0B05220"/>
<dbReference type="HOGENOM" id="CLU_053373_0_0_1"/>
<evidence type="ECO:0000313" key="4">
    <source>
        <dbReference type="Proteomes" id="UP000002866"/>
    </source>
</evidence>
<dbReference type="eggNOG" id="ENOG502S010">
    <property type="taxonomic scope" value="Eukaryota"/>
</dbReference>
<evidence type="ECO:0000256" key="1">
    <source>
        <dbReference type="SAM" id="Coils"/>
    </source>
</evidence>
<organism evidence="3 4">
    <name type="scientific">Henningerozyma blattae (strain ATCC 34711 / CBS 6284 / DSM 70876 / NBRC 10599 / NRRL Y-10934 / UCD 77-7)</name>
    <name type="common">Yeast</name>
    <name type="synonym">Tetrapisispora blattae</name>
    <dbReference type="NCBI Taxonomy" id="1071380"/>
    <lineage>
        <taxon>Eukaryota</taxon>
        <taxon>Fungi</taxon>
        <taxon>Dikarya</taxon>
        <taxon>Ascomycota</taxon>
        <taxon>Saccharomycotina</taxon>
        <taxon>Saccharomycetes</taxon>
        <taxon>Saccharomycetales</taxon>
        <taxon>Saccharomycetaceae</taxon>
        <taxon>Henningerozyma</taxon>
    </lineage>
</organism>
<dbReference type="InterPro" id="IPR014751">
    <property type="entry name" value="XRCC4-like_C"/>
</dbReference>
<dbReference type="GeneID" id="14494294"/>
<evidence type="ECO:0000313" key="3">
    <source>
        <dbReference type="EMBL" id="CCH59354.1"/>
    </source>
</evidence>
<dbReference type="OrthoDB" id="4067005at2759"/>
<dbReference type="STRING" id="1071380.I2GZ02"/>
<accession>I2GZ02</accession>
<keyword evidence="1" id="KW-0175">Coiled coil</keyword>
<dbReference type="OMA" id="EFICCVP"/>
<feature type="region of interest" description="Disordered" evidence="2">
    <location>
        <begin position="307"/>
        <end position="365"/>
    </location>
</feature>
<sequence length="405" mass="46959">MGRYISCLPLNYINNSHSISQSTDQLEIVICNTILTQLPTHATLSKTNIETISLSDGSDVYDCHNINNDDIKMFSSYTEQERLAIWYEYIKLLIGSKISFTEYEGLIQYDSIRCNIGSQEECQLVMERYHDNDIVKKVAVLNLKKSRKELDMFELSQRLFDDYCNGNREIIQLKNELISLKQKLEEEETINRQREKMVEERDEKTRKVFIELLNSKKKKIIELLGDEELRKDELIINRNVTDAVKELNSPGKRKRKTEQPSQKQQTKRRRDDSDEDDFNEFQFFGIHEKNEMADKIKRDLEKEIRLESKDIKQEPKVNATDTPTEKSVSPPDLPPPSQEIKPNPLSLPTSTSSSEIETDTDINVNTPHIDKVTDFAAGQVKLEDKHVRFFHQLSSSSTSTSDSEL</sequence>
<evidence type="ECO:0000256" key="2">
    <source>
        <dbReference type="SAM" id="MobiDB-lite"/>
    </source>
</evidence>
<dbReference type="AlphaFoldDB" id="I2GZ02"/>
<name>I2GZ02_HENB6</name>
<dbReference type="Gene3D" id="1.20.5.370">
    <property type="match status" value="1"/>
</dbReference>
<gene>
    <name evidence="3" type="primary">TBLA0B05220</name>
    <name evidence="3" type="ORF">TBLA_0B05220</name>
</gene>
<feature type="compositionally biased region" description="Low complexity" evidence="2">
    <location>
        <begin position="344"/>
        <end position="355"/>
    </location>
</feature>
<protein>
    <submittedName>
        <fullName evidence="3">Uncharacterized protein</fullName>
    </submittedName>
</protein>
<keyword evidence="4" id="KW-1185">Reference proteome</keyword>
<feature type="coiled-coil region" evidence="1">
    <location>
        <begin position="167"/>
        <end position="203"/>
    </location>
</feature>
<reference evidence="3 4" key="1">
    <citation type="journal article" date="2011" name="Proc. Natl. Acad. Sci. U.S.A.">
        <title>Evolutionary erosion of yeast sex chromosomes by mating-type switching accidents.</title>
        <authorList>
            <person name="Gordon J.L."/>
            <person name="Armisen D."/>
            <person name="Proux-Wera E."/>
            <person name="Oheigeartaigh S.S."/>
            <person name="Byrne K.P."/>
            <person name="Wolfe K.H."/>
        </authorList>
    </citation>
    <scope>NUCLEOTIDE SEQUENCE [LARGE SCALE GENOMIC DNA]</scope>
    <source>
        <strain evidence="4">ATCC 34711 / CBS 6284 / DSM 70876 / NBRC 10599 / NRRL Y-10934 / UCD 77-7</strain>
    </source>
</reference>